<dbReference type="Pfam" id="PF13245">
    <property type="entry name" value="AAA_19"/>
    <property type="match status" value="1"/>
</dbReference>
<proteinExistence type="inferred from homology"/>
<dbReference type="Pfam" id="PF13538">
    <property type="entry name" value="UvrD_C_2"/>
    <property type="match status" value="1"/>
</dbReference>
<accession>A0A1B1YY59</accession>
<dbReference type="PANTHER" id="PTHR43788">
    <property type="entry name" value="DNA2/NAM7 HELICASE FAMILY MEMBER"/>
    <property type="match status" value="1"/>
</dbReference>
<evidence type="ECO:0000313" key="14">
    <source>
        <dbReference type="EMBL" id="ANX05657.1"/>
    </source>
</evidence>
<dbReference type="InterPro" id="IPR050534">
    <property type="entry name" value="Coronavir_polyprotein_1ab"/>
</dbReference>
<dbReference type="PANTHER" id="PTHR43788:SF6">
    <property type="entry name" value="DNA HELICASE B"/>
    <property type="match status" value="1"/>
</dbReference>
<dbReference type="InterPro" id="IPR041851">
    <property type="entry name" value="RecD_N_sf"/>
</dbReference>
<keyword evidence="4 11" id="KW-0378">Hydrolase</keyword>
<dbReference type="STRING" id="1810504.PG2T_14845"/>
<evidence type="ECO:0000256" key="7">
    <source>
        <dbReference type="ARBA" id="ARBA00022840"/>
    </source>
</evidence>
<dbReference type="InterPro" id="IPR049550">
    <property type="entry name" value="RecD_N"/>
</dbReference>
<feature type="domain" description="UvrD-like helicase C-terminal" evidence="12">
    <location>
        <begin position="520"/>
        <end position="566"/>
    </location>
</feature>
<evidence type="ECO:0000256" key="11">
    <source>
        <dbReference type="HAMAP-Rule" id="MF_01487"/>
    </source>
</evidence>
<dbReference type="GO" id="GO:0016887">
    <property type="term" value="F:ATP hydrolysis activity"/>
    <property type="evidence" value="ECO:0007669"/>
    <property type="project" value="RHEA"/>
</dbReference>
<keyword evidence="10 11" id="KW-0413">Isomerase</keyword>
<dbReference type="EMBL" id="CP014671">
    <property type="protein sequence ID" value="ANX05657.1"/>
    <property type="molecule type" value="Genomic_DNA"/>
</dbReference>
<keyword evidence="1 11" id="KW-0540">Nuclease</keyword>
<organism evidence="14 15">
    <name type="scientific">Immundisolibacter cernigliae</name>
    <dbReference type="NCBI Taxonomy" id="1810504"/>
    <lineage>
        <taxon>Bacteria</taxon>
        <taxon>Pseudomonadati</taxon>
        <taxon>Pseudomonadota</taxon>
        <taxon>Gammaproteobacteria</taxon>
        <taxon>Immundisolibacterales</taxon>
        <taxon>Immundisolibacteraceae</taxon>
        <taxon>Immundisolibacter</taxon>
    </lineage>
</organism>
<feature type="binding site" evidence="11">
    <location>
        <begin position="172"/>
        <end position="179"/>
    </location>
    <ligand>
        <name>ATP</name>
        <dbReference type="ChEBI" id="CHEBI:30616"/>
    </ligand>
</feature>
<evidence type="ECO:0000256" key="8">
    <source>
        <dbReference type="ARBA" id="ARBA00023125"/>
    </source>
</evidence>
<sequence length="593" mass="61466">MMDARLLALQQTRALRPLDAHFADLLLRHAARPSPALALAAALVSRHTGEGHVCLPLGRFAGRAPFDEQPWRAPPLADWRAALLASGVVGAPGAATPLILDPAGRLYLHRLWRDEAEVARDLLGRAAPRTDVDPAALRAPLRRLFPGTDPGSVGQRRAAAVAALHGLGILCGGPGTGKTHTVARLLALLMELSGQRPLRVALAAPTGKAAQRLAQSLRKAADLLPAGHALPASVPTLHRLLGLRPDGSARHDADHPLSCDLLLIDEASMVDLPLLARTLRALPAAARLILLGDPNQLASVEAGAVLGELCAGAGAYSPAAAARLESATGDAVPGAGPGGISDAVAVLEHSYRFAGGGAIGRLAAAVNAGDAQGALDVLRAGEGVHFEAVDTTARLNARLAAEVGPALQPLFETADPAAALARLGEFQVLTALREGPFGVAGVNAVIERALHRRGLIRGQAAHYPGRPLLIGSNDYALGLFNGDLGLLLPDPAGALRAWFAAADGESRALAPSRLPAHESAYALTVHKSQGSEFTRVLLILPPQPSPLLTRELIYTALTRARQGVTVWGSEATLAAAIGRRLERDSGLGEALRS</sequence>
<evidence type="ECO:0000256" key="1">
    <source>
        <dbReference type="ARBA" id="ARBA00022722"/>
    </source>
</evidence>
<dbReference type="Gene3D" id="1.10.10.1020">
    <property type="entry name" value="RecBCD complex, subunit RecD, N-terminal domain"/>
    <property type="match status" value="1"/>
</dbReference>
<feature type="domain" description="RecBCD enzyme subunit RecD N-terminal" evidence="13">
    <location>
        <begin position="12"/>
        <end position="107"/>
    </location>
</feature>
<dbReference type="GO" id="GO:0008854">
    <property type="term" value="F:exodeoxyribonuclease V activity"/>
    <property type="evidence" value="ECO:0007669"/>
    <property type="project" value="InterPro"/>
</dbReference>
<keyword evidence="3 11" id="KW-0227">DNA damage</keyword>
<protein>
    <recommendedName>
        <fullName evidence="11">RecBCD enzyme subunit RecD</fullName>
        <ecNumber evidence="11">5.6.2.3</ecNumber>
    </recommendedName>
    <alternativeName>
        <fullName evidence="11">DNA 5'-3' helicase subunit RecD</fullName>
    </alternativeName>
    <alternativeName>
        <fullName evidence="11">Exonuclease V subunit RecD</fullName>
        <shortName evidence="11">ExoV subunit RecD</shortName>
    </alternativeName>
    <alternativeName>
        <fullName evidence="11">Helicase/nuclease RecBCD subunit RecD</fullName>
    </alternativeName>
</protein>
<dbReference type="CDD" id="cd17933">
    <property type="entry name" value="DEXSc_RecD-like"/>
    <property type="match status" value="1"/>
</dbReference>
<dbReference type="GO" id="GO:0003677">
    <property type="term" value="F:DNA binding"/>
    <property type="evidence" value="ECO:0007669"/>
    <property type="project" value="UniProtKB-UniRule"/>
</dbReference>
<gene>
    <name evidence="11" type="primary">recD</name>
    <name evidence="14" type="ORF">PG2T_14845</name>
</gene>
<keyword evidence="6 11" id="KW-0269">Exonuclease</keyword>
<dbReference type="InterPro" id="IPR027417">
    <property type="entry name" value="P-loop_NTPase"/>
</dbReference>
<comment type="catalytic activity">
    <reaction evidence="11">
        <text>ATP + H2O = ADP + phosphate + H(+)</text>
        <dbReference type="Rhea" id="RHEA:13065"/>
        <dbReference type="ChEBI" id="CHEBI:15377"/>
        <dbReference type="ChEBI" id="CHEBI:15378"/>
        <dbReference type="ChEBI" id="CHEBI:30616"/>
        <dbReference type="ChEBI" id="CHEBI:43474"/>
        <dbReference type="ChEBI" id="CHEBI:456216"/>
        <dbReference type="EC" id="5.6.2.3"/>
    </reaction>
</comment>
<evidence type="ECO:0000259" key="13">
    <source>
        <dbReference type="Pfam" id="PF21185"/>
    </source>
</evidence>
<evidence type="ECO:0000256" key="4">
    <source>
        <dbReference type="ARBA" id="ARBA00022801"/>
    </source>
</evidence>
<comment type="subunit">
    <text evidence="11">Heterotrimer of RecB, RecC and RecD. All subunits contribute to DNA-binding.</text>
</comment>
<dbReference type="FunCoup" id="A0A1B1YY59">
    <property type="interactions" value="163"/>
</dbReference>
<dbReference type="GO" id="GO:0043139">
    <property type="term" value="F:5'-3' DNA helicase activity"/>
    <property type="evidence" value="ECO:0007669"/>
    <property type="project" value="UniProtKB-UniRule"/>
</dbReference>
<keyword evidence="2 11" id="KW-0547">Nucleotide-binding</keyword>
<dbReference type="Gene3D" id="3.40.50.300">
    <property type="entry name" value="P-loop containing nucleotide triphosphate hydrolases"/>
    <property type="match status" value="3"/>
</dbReference>
<keyword evidence="8 11" id="KW-0238">DNA-binding</keyword>
<evidence type="ECO:0000256" key="6">
    <source>
        <dbReference type="ARBA" id="ARBA00022839"/>
    </source>
</evidence>
<keyword evidence="15" id="KW-1185">Reference proteome</keyword>
<evidence type="ECO:0000313" key="15">
    <source>
        <dbReference type="Proteomes" id="UP000092952"/>
    </source>
</evidence>
<dbReference type="GO" id="GO:0000724">
    <property type="term" value="P:double-strand break repair via homologous recombination"/>
    <property type="evidence" value="ECO:0007669"/>
    <property type="project" value="UniProtKB-UniRule"/>
</dbReference>
<dbReference type="HAMAP" id="MF_01487">
    <property type="entry name" value="RecD"/>
    <property type="match status" value="1"/>
</dbReference>
<evidence type="ECO:0000256" key="2">
    <source>
        <dbReference type="ARBA" id="ARBA00022741"/>
    </source>
</evidence>
<dbReference type="GO" id="GO:0017116">
    <property type="term" value="F:single-stranded DNA helicase activity"/>
    <property type="evidence" value="ECO:0007669"/>
    <property type="project" value="TreeGrafter"/>
</dbReference>
<dbReference type="InterPro" id="IPR006344">
    <property type="entry name" value="RecD"/>
</dbReference>
<name>A0A1B1YY59_9GAMM</name>
<dbReference type="GO" id="GO:0009338">
    <property type="term" value="C:exodeoxyribonuclease V complex"/>
    <property type="evidence" value="ECO:0007669"/>
    <property type="project" value="InterPro"/>
</dbReference>
<dbReference type="Pfam" id="PF21185">
    <property type="entry name" value="RecD_N"/>
    <property type="match status" value="1"/>
</dbReference>
<keyword evidence="9 11" id="KW-0234">DNA repair</keyword>
<dbReference type="AlphaFoldDB" id="A0A1B1YY59"/>
<evidence type="ECO:0000256" key="3">
    <source>
        <dbReference type="ARBA" id="ARBA00022763"/>
    </source>
</evidence>
<evidence type="ECO:0000256" key="10">
    <source>
        <dbReference type="ARBA" id="ARBA00023235"/>
    </source>
</evidence>
<dbReference type="InParanoid" id="A0A1B1YY59"/>
<comment type="function">
    <text evidence="11">A helicase/nuclease that prepares dsDNA breaks (DSB) for recombinational DNA repair. Binds to DSBs and unwinds DNA via a highly rapid and processive ATP-dependent bidirectional helicase activity. Unwinds dsDNA until it encounters a Chi (crossover hotspot instigator) sequence from the 3' direction. Cuts ssDNA a few nucleotides 3' to the Chi site. The properties and activities of the enzyme are changed at Chi. The Chi-altered holoenzyme produces a long 3'-ssDNA overhang and facilitates RecA-binding to the ssDNA for homologous DNA recombination and repair. Holoenzyme degrades any linearized DNA that is unable to undergo homologous recombination. In the holoenzyme this subunit has ssDNA-dependent ATPase and 5'-3' helicase activity. When added to pre-assembled RecBC greatly stimulates nuclease activity and augments holoenzyme processivity. Negatively regulates the RecA-loading ability of RecBCD.</text>
</comment>
<dbReference type="SUPFAM" id="SSF52540">
    <property type="entry name" value="P-loop containing nucleoside triphosphate hydrolases"/>
    <property type="match status" value="2"/>
</dbReference>
<dbReference type="NCBIfam" id="TIGR01447">
    <property type="entry name" value="recD"/>
    <property type="match status" value="1"/>
</dbReference>
<evidence type="ECO:0000256" key="5">
    <source>
        <dbReference type="ARBA" id="ARBA00022806"/>
    </source>
</evidence>
<keyword evidence="5 11" id="KW-0347">Helicase</keyword>
<dbReference type="KEGG" id="gbi:PG2T_14845"/>
<dbReference type="CDD" id="cd18809">
    <property type="entry name" value="SF1_C_RecD"/>
    <property type="match status" value="1"/>
</dbReference>
<comment type="miscellaneous">
    <text evidence="11">In the RecBCD complex, RecB has a slow 3'-5' helicase, an exonuclease activity and loads RecA onto ssDNA, RecD has a fast 5'-3' helicase activity, while RecC stimulates the ATPase and processivity of the RecB helicase and contributes to recognition of the Chi site.</text>
</comment>
<dbReference type="GO" id="GO:0005524">
    <property type="term" value="F:ATP binding"/>
    <property type="evidence" value="ECO:0007669"/>
    <property type="project" value="UniProtKB-UniRule"/>
</dbReference>
<dbReference type="Proteomes" id="UP000092952">
    <property type="component" value="Chromosome"/>
</dbReference>
<comment type="similarity">
    <text evidence="11">Belongs to the RecD family.</text>
</comment>
<evidence type="ECO:0000259" key="12">
    <source>
        <dbReference type="Pfam" id="PF13538"/>
    </source>
</evidence>
<dbReference type="EC" id="5.6.2.3" evidence="11"/>
<reference evidence="15" key="1">
    <citation type="submission" date="2016-03" db="EMBL/GenBank/DDBJ databases">
        <title>Complete genome sequence of Solimmundus cernigliae, representing a novel lineage of polycyclic aromatic hydrocarbon degraders within the Gammaproteobacteria.</title>
        <authorList>
            <person name="Singleton D.R."/>
            <person name="Dickey A.N."/>
            <person name="Scholl E.H."/>
            <person name="Wright F.A."/>
            <person name="Aitken M.D."/>
        </authorList>
    </citation>
    <scope>NUCLEOTIDE SEQUENCE [LARGE SCALE GENOMIC DNA]</scope>
    <source>
        <strain evidence="15">TR3.2</strain>
    </source>
</reference>
<evidence type="ECO:0000256" key="9">
    <source>
        <dbReference type="ARBA" id="ARBA00023204"/>
    </source>
</evidence>
<keyword evidence="7 11" id="KW-0067">ATP-binding</keyword>
<dbReference type="InterPro" id="IPR027785">
    <property type="entry name" value="UvrD-like_helicase_C"/>
</dbReference>